<dbReference type="AlphaFoldDB" id="A0AA36N150"/>
<dbReference type="Gene3D" id="3.90.550.10">
    <property type="entry name" value="Spore Coat Polysaccharide Biosynthesis Protein SpsA, Chain A"/>
    <property type="match status" value="1"/>
</dbReference>
<accession>A0AA36N150</accession>
<sequence>MALSKVARVIILLSLWAFIACGAYLGLDDYSPWTSILLPSISSLSHFSTSAPSMTSLPPLASGASEAGGGTIDESTSTSFDATTWSTSSLSTHCEREAWGTLFSTGPGADWDVARMYFWATLVLRDSIQRFEGCRPHRPFFVLHNQSFSEPDSWAISELHKRGFVTVPLSMEMPYPNPSRPELNVGWLKLAIFNFTTWDRVVILDADMLVLGSMEQAFFPPKRSRLSLITSSVGIPKPSRSVNIGVMSIQPSSRVFEKMMLELHSFDNRTDKPDEQDQGWIEMFFKKWGSFGGVYDDVDSCVESPQFKTYLSATEDGFPWCFHRLEYDAHVEFIANLGSTPPKLLHWPGILKPWCMKKKERSVFDEMWWAAAKTSWDTEHNGSRAMPKRFKCKGFHIFSKKKWQSILRRRNESSQTWARLSQS</sequence>
<organism evidence="2 3">
    <name type="scientific">Effrenium voratum</name>
    <dbReference type="NCBI Taxonomy" id="2562239"/>
    <lineage>
        <taxon>Eukaryota</taxon>
        <taxon>Sar</taxon>
        <taxon>Alveolata</taxon>
        <taxon>Dinophyceae</taxon>
        <taxon>Suessiales</taxon>
        <taxon>Symbiodiniaceae</taxon>
        <taxon>Effrenium</taxon>
    </lineage>
</organism>
<proteinExistence type="predicted"/>
<reference evidence="2" key="1">
    <citation type="submission" date="2023-08" db="EMBL/GenBank/DDBJ databases">
        <authorList>
            <person name="Chen Y."/>
            <person name="Shah S."/>
            <person name="Dougan E. K."/>
            <person name="Thang M."/>
            <person name="Chan C."/>
        </authorList>
    </citation>
    <scope>NUCLEOTIDE SEQUENCE</scope>
</reference>
<feature type="region of interest" description="Disordered" evidence="1">
    <location>
        <begin position="59"/>
        <end position="78"/>
    </location>
</feature>
<dbReference type="PROSITE" id="PS51257">
    <property type="entry name" value="PROKAR_LIPOPROTEIN"/>
    <property type="match status" value="1"/>
</dbReference>
<dbReference type="PANTHER" id="PTHR11183">
    <property type="entry name" value="GLYCOGENIN SUBFAMILY MEMBER"/>
    <property type="match status" value="1"/>
</dbReference>
<evidence type="ECO:0000256" key="1">
    <source>
        <dbReference type="SAM" id="MobiDB-lite"/>
    </source>
</evidence>
<dbReference type="InterPro" id="IPR029044">
    <property type="entry name" value="Nucleotide-diphossugar_trans"/>
</dbReference>
<evidence type="ECO:0000313" key="2">
    <source>
        <dbReference type="EMBL" id="CAJ1385923.1"/>
    </source>
</evidence>
<protein>
    <submittedName>
        <fullName evidence="2">Uncharacterized protein</fullName>
    </submittedName>
</protein>
<keyword evidence="3" id="KW-1185">Reference proteome</keyword>
<dbReference type="Proteomes" id="UP001178507">
    <property type="component" value="Unassembled WGS sequence"/>
</dbReference>
<name>A0AA36N150_9DINO</name>
<dbReference type="EMBL" id="CAUJNA010001302">
    <property type="protein sequence ID" value="CAJ1385923.1"/>
    <property type="molecule type" value="Genomic_DNA"/>
</dbReference>
<dbReference type="InterPro" id="IPR050587">
    <property type="entry name" value="GNT1/Glycosyltrans_8"/>
</dbReference>
<gene>
    <name evidence="2" type="ORF">EVOR1521_LOCUS12408</name>
</gene>
<evidence type="ECO:0000313" key="3">
    <source>
        <dbReference type="Proteomes" id="UP001178507"/>
    </source>
</evidence>
<comment type="caution">
    <text evidence="2">The sequence shown here is derived from an EMBL/GenBank/DDBJ whole genome shotgun (WGS) entry which is preliminary data.</text>
</comment>
<dbReference type="SUPFAM" id="SSF53448">
    <property type="entry name" value="Nucleotide-diphospho-sugar transferases"/>
    <property type="match status" value="1"/>
</dbReference>